<comment type="caution">
    <text evidence="1">The sequence shown here is derived from an EMBL/GenBank/DDBJ whole genome shotgun (WGS) entry which is preliminary data.</text>
</comment>
<reference evidence="1" key="1">
    <citation type="submission" date="2023-10" db="EMBL/GenBank/DDBJ databases">
        <authorList>
            <person name="Rodriguez Cubillos JULIANA M."/>
            <person name="De Vega J."/>
        </authorList>
    </citation>
    <scope>NUCLEOTIDE SEQUENCE</scope>
</reference>
<organism evidence="1 2">
    <name type="scientific">Trifolium pratense</name>
    <name type="common">Red clover</name>
    <dbReference type="NCBI Taxonomy" id="57577"/>
    <lineage>
        <taxon>Eukaryota</taxon>
        <taxon>Viridiplantae</taxon>
        <taxon>Streptophyta</taxon>
        <taxon>Embryophyta</taxon>
        <taxon>Tracheophyta</taxon>
        <taxon>Spermatophyta</taxon>
        <taxon>Magnoliopsida</taxon>
        <taxon>eudicotyledons</taxon>
        <taxon>Gunneridae</taxon>
        <taxon>Pentapetalae</taxon>
        <taxon>rosids</taxon>
        <taxon>fabids</taxon>
        <taxon>Fabales</taxon>
        <taxon>Fabaceae</taxon>
        <taxon>Papilionoideae</taxon>
        <taxon>50 kb inversion clade</taxon>
        <taxon>NPAAA clade</taxon>
        <taxon>Hologalegina</taxon>
        <taxon>IRL clade</taxon>
        <taxon>Trifolieae</taxon>
        <taxon>Trifolium</taxon>
    </lineage>
</organism>
<protein>
    <submittedName>
        <fullName evidence="1">Uncharacterized protein</fullName>
    </submittedName>
</protein>
<evidence type="ECO:0000313" key="1">
    <source>
        <dbReference type="EMBL" id="CAJ2677346.1"/>
    </source>
</evidence>
<dbReference type="EMBL" id="CASHSV030000823">
    <property type="protein sequence ID" value="CAJ2677346.1"/>
    <property type="molecule type" value="Genomic_DNA"/>
</dbReference>
<keyword evidence="2" id="KW-1185">Reference proteome</keyword>
<sequence>MLHEREYISILILFMIISNFFLPTLTADTDAQILMNFKSFLSNADALNNWSNNSINVCTWNGLICKDQTLHGLRLENMGLSGTINVDILMNLSTLRSFSVINNNFEGSFPAFNKLVGLRALFLTNNKFSGEISDDAFEGLRRLRRVFLAENEFKGHIPNSLAQLPRLYDVDLHGNSFDGNIPEFQQSGFRVFNLSNNQLDGAIPESLRNQDPNSFAGNKGLCGSPLSFPCSKSQSHEEQKEEEHKPRHVLISVIVFVIVLVLISILALLFIRYRRKKAAAKSNWNMENSQSQSQNTNASIVSTSEAKSITIESKKNKDEDLNFVSNERVEFDLQDLLRASAEVLGSGSFGSTYKAMVLSGPVVVVKRFKHMNRVGKKEFYDHMRRLGSLTHPNLLPLVAFYYGKEEKLLIHDFAENGSLASHLHGKHGCELDWPTRLKIIKGVARGLAYLYREFPDEKLPHGHLKSSNVVLDHSFEPRLTEYGLVAVTDLKHAQQFMVGFKSPEVSQNEGPSEKSDVWCLGILILELLTGKFPANFLRHGKGATEDLAKWVESIVREGWSGEVLDKSIGGSRGEEGEMLKLLRIGMSCCEWNLENRFGWKEAVAKIEELKEIDHVGVGIQSQDSELSL</sequence>
<dbReference type="Proteomes" id="UP001177021">
    <property type="component" value="Unassembled WGS sequence"/>
</dbReference>
<evidence type="ECO:0000313" key="2">
    <source>
        <dbReference type="Proteomes" id="UP001177021"/>
    </source>
</evidence>
<accession>A0ACB0M640</accession>
<name>A0ACB0M640_TRIPR</name>
<gene>
    <name evidence="1" type="ORF">MILVUS5_LOCUS39867</name>
</gene>
<proteinExistence type="predicted"/>